<sequence length="148" mass="15944">MPRARVTAQAQRLPRAARTVGQRQSSARTVRRTYAVRAGCPRTARNAIAGRRAPGAGSAAGWSRSLANARDSGKGTRPLCLGQARGHAFPTRKTSERPLNARTRRDSRARHGHGRRAKSIAAAHGLVLIIASRVVVRGGQRFRGRGRA</sequence>
<gene>
    <name evidence="2" type="ORF">GUJ93_ZPchr0007g5980</name>
</gene>
<name>A0A8J5T4Q9_ZIZPA</name>
<evidence type="ECO:0000313" key="2">
    <source>
        <dbReference type="EMBL" id="KAG8079904.1"/>
    </source>
</evidence>
<feature type="region of interest" description="Disordered" evidence="1">
    <location>
        <begin position="1"/>
        <end position="30"/>
    </location>
</feature>
<evidence type="ECO:0000256" key="1">
    <source>
        <dbReference type="SAM" id="MobiDB-lite"/>
    </source>
</evidence>
<feature type="compositionally biased region" description="Low complexity" evidence="1">
    <location>
        <begin position="46"/>
        <end position="67"/>
    </location>
</feature>
<accession>A0A8J5T4Q9</accession>
<dbReference type="Proteomes" id="UP000729402">
    <property type="component" value="Unassembled WGS sequence"/>
</dbReference>
<keyword evidence="3" id="KW-1185">Reference proteome</keyword>
<reference evidence="2" key="2">
    <citation type="submission" date="2021-02" db="EMBL/GenBank/DDBJ databases">
        <authorList>
            <person name="Kimball J.A."/>
            <person name="Haas M.W."/>
            <person name="Macchietto M."/>
            <person name="Kono T."/>
            <person name="Duquette J."/>
            <person name="Shao M."/>
        </authorList>
    </citation>
    <scope>NUCLEOTIDE SEQUENCE</scope>
    <source>
        <tissue evidence="2">Fresh leaf tissue</tissue>
    </source>
</reference>
<proteinExistence type="predicted"/>
<evidence type="ECO:0000313" key="3">
    <source>
        <dbReference type="Proteomes" id="UP000729402"/>
    </source>
</evidence>
<reference evidence="2" key="1">
    <citation type="journal article" date="2021" name="bioRxiv">
        <title>Whole Genome Assembly and Annotation of Northern Wild Rice, Zizania palustris L., Supports a Whole Genome Duplication in the Zizania Genus.</title>
        <authorList>
            <person name="Haas M."/>
            <person name="Kono T."/>
            <person name="Macchietto M."/>
            <person name="Millas R."/>
            <person name="McGilp L."/>
            <person name="Shao M."/>
            <person name="Duquette J."/>
            <person name="Hirsch C.N."/>
            <person name="Kimball J."/>
        </authorList>
    </citation>
    <scope>NUCLEOTIDE SEQUENCE</scope>
    <source>
        <tissue evidence="2">Fresh leaf tissue</tissue>
    </source>
</reference>
<feature type="region of interest" description="Disordered" evidence="1">
    <location>
        <begin position="46"/>
        <end position="118"/>
    </location>
</feature>
<dbReference type="AlphaFoldDB" id="A0A8J5T4Q9"/>
<dbReference type="EMBL" id="JAAALK010000282">
    <property type="protein sequence ID" value="KAG8079904.1"/>
    <property type="molecule type" value="Genomic_DNA"/>
</dbReference>
<feature type="compositionally biased region" description="Basic residues" evidence="1">
    <location>
        <begin position="105"/>
        <end position="118"/>
    </location>
</feature>
<protein>
    <submittedName>
        <fullName evidence="2">Uncharacterized protein</fullName>
    </submittedName>
</protein>
<comment type="caution">
    <text evidence="2">The sequence shown here is derived from an EMBL/GenBank/DDBJ whole genome shotgun (WGS) entry which is preliminary data.</text>
</comment>
<organism evidence="2 3">
    <name type="scientific">Zizania palustris</name>
    <name type="common">Northern wild rice</name>
    <dbReference type="NCBI Taxonomy" id="103762"/>
    <lineage>
        <taxon>Eukaryota</taxon>
        <taxon>Viridiplantae</taxon>
        <taxon>Streptophyta</taxon>
        <taxon>Embryophyta</taxon>
        <taxon>Tracheophyta</taxon>
        <taxon>Spermatophyta</taxon>
        <taxon>Magnoliopsida</taxon>
        <taxon>Liliopsida</taxon>
        <taxon>Poales</taxon>
        <taxon>Poaceae</taxon>
        <taxon>BOP clade</taxon>
        <taxon>Oryzoideae</taxon>
        <taxon>Oryzeae</taxon>
        <taxon>Zizaniinae</taxon>
        <taxon>Zizania</taxon>
    </lineage>
</organism>